<protein>
    <recommendedName>
        <fullName evidence="3">Methyltransferase domain-containing protein</fullName>
    </recommendedName>
</protein>
<evidence type="ECO:0008006" key="3">
    <source>
        <dbReference type="Google" id="ProtNLM"/>
    </source>
</evidence>
<name>A0A139IRB5_9PEZI</name>
<accession>A0A139IRB5</accession>
<keyword evidence="2" id="KW-1185">Reference proteome</keyword>
<gene>
    <name evidence="1" type="ORF">AC579_562</name>
</gene>
<comment type="caution">
    <text evidence="1">The sequence shown here is derived from an EMBL/GenBank/DDBJ whole genome shotgun (WGS) entry which is preliminary data.</text>
</comment>
<organism evidence="1 2">
    <name type="scientific">Pseudocercospora musae</name>
    <dbReference type="NCBI Taxonomy" id="113226"/>
    <lineage>
        <taxon>Eukaryota</taxon>
        <taxon>Fungi</taxon>
        <taxon>Dikarya</taxon>
        <taxon>Ascomycota</taxon>
        <taxon>Pezizomycotina</taxon>
        <taxon>Dothideomycetes</taxon>
        <taxon>Dothideomycetidae</taxon>
        <taxon>Mycosphaerellales</taxon>
        <taxon>Mycosphaerellaceae</taxon>
        <taxon>Pseudocercospora</taxon>
    </lineage>
</organism>
<dbReference type="CDD" id="cd02440">
    <property type="entry name" value="AdoMet_MTases"/>
    <property type="match status" value="1"/>
</dbReference>
<sequence>MAFLNSWRRVSCLATDGDKHHSPLDTWQAECSWTACHLPRSCERNGCRTWPLNGVVDVSQPRRRYNETDEKLKVDTPGEAIGKEQYTTAGSPALSVEAHLNGFSERVPVTSEMKNVLDVGTGTGIWAIEIAHAFPHLQVFGVDLSAIQPESRPSK</sequence>
<dbReference type="Gene3D" id="3.40.50.150">
    <property type="entry name" value="Vaccinia Virus protein VP39"/>
    <property type="match status" value="1"/>
</dbReference>
<dbReference type="InterPro" id="IPR029063">
    <property type="entry name" value="SAM-dependent_MTases_sf"/>
</dbReference>
<evidence type="ECO:0000313" key="2">
    <source>
        <dbReference type="Proteomes" id="UP000073492"/>
    </source>
</evidence>
<evidence type="ECO:0000313" key="1">
    <source>
        <dbReference type="EMBL" id="KXT17311.1"/>
    </source>
</evidence>
<dbReference type="Pfam" id="PF13489">
    <property type="entry name" value="Methyltransf_23"/>
    <property type="match status" value="1"/>
</dbReference>
<proteinExistence type="predicted"/>
<reference evidence="1 2" key="1">
    <citation type="submission" date="2015-07" db="EMBL/GenBank/DDBJ databases">
        <title>Comparative genomics of the Sigatoka disease complex on banana suggests a link between parallel evolutionary changes in Pseudocercospora fijiensis and Pseudocercospora eumusae and increased virulence on the banana host.</title>
        <authorList>
            <person name="Chang T.-C."/>
            <person name="Salvucci A."/>
            <person name="Crous P.W."/>
            <person name="Stergiopoulos I."/>
        </authorList>
    </citation>
    <scope>NUCLEOTIDE SEQUENCE [LARGE SCALE GENOMIC DNA]</scope>
    <source>
        <strain evidence="1 2">CBS 116634</strain>
    </source>
</reference>
<dbReference type="EMBL" id="LFZO01000022">
    <property type="protein sequence ID" value="KXT17311.1"/>
    <property type="molecule type" value="Genomic_DNA"/>
</dbReference>
<dbReference type="OrthoDB" id="2013972at2759"/>
<dbReference type="AlphaFoldDB" id="A0A139IRB5"/>
<dbReference type="Proteomes" id="UP000073492">
    <property type="component" value="Unassembled WGS sequence"/>
</dbReference>
<dbReference type="SUPFAM" id="SSF53335">
    <property type="entry name" value="S-adenosyl-L-methionine-dependent methyltransferases"/>
    <property type="match status" value="1"/>
</dbReference>